<evidence type="ECO:0000313" key="5">
    <source>
        <dbReference type="Proteomes" id="UP000648075"/>
    </source>
</evidence>
<keyword evidence="2" id="KW-0012">Acyltransferase</keyword>
<dbReference type="Proteomes" id="UP000648075">
    <property type="component" value="Unassembled WGS sequence"/>
</dbReference>
<reference evidence="4" key="2">
    <citation type="submission" date="2020-09" db="EMBL/GenBank/DDBJ databases">
        <authorList>
            <person name="Sun Q."/>
            <person name="Kim S."/>
        </authorList>
    </citation>
    <scope>NUCLEOTIDE SEQUENCE</scope>
    <source>
        <strain evidence="4">KCTC 32255</strain>
    </source>
</reference>
<evidence type="ECO:0000259" key="3">
    <source>
        <dbReference type="PROSITE" id="PS51186"/>
    </source>
</evidence>
<dbReference type="Pfam" id="PF00583">
    <property type="entry name" value="Acetyltransf_1"/>
    <property type="match status" value="1"/>
</dbReference>
<dbReference type="SUPFAM" id="SSF55729">
    <property type="entry name" value="Acyl-CoA N-acyltransferases (Nat)"/>
    <property type="match status" value="1"/>
</dbReference>
<gene>
    <name evidence="4" type="ORF">GCM10011614_18100</name>
</gene>
<dbReference type="EMBL" id="BMZA01000005">
    <property type="protein sequence ID" value="GGZ03529.1"/>
    <property type="molecule type" value="Genomic_DNA"/>
</dbReference>
<keyword evidence="5" id="KW-1185">Reference proteome</keyword>
<evidence type="ECO:0000256" key="1">
    <source>
        <dbReference type="ARBA" id="ARBA00022679"/>
    </source>
</evidence>
<sequence>MNWTIRSAGAEDADALALVGAATFLDTYAGAVDGRGIIAFGREHHSADAYRAYLAKGAQAWLAECEPGGAPIGYALTCAPELEQAGDGDRELKRIYVLSRFHGSGIAAALMAAALAGSAGHRRLLLGVKNDNHRALAFYARHGFEPIGTRTFRVGDNHYDDFVLARALA</sequence>
<evidence type="ECO:0000256" key="2">
    <source>
        <dbReference type="ARBA" id="ARBA00023315"/>
    </source>
</evidence>
<reference evidence="4" key="1">
    <citation type="journal article" date="2014" name="Int. J. Syst. Evol. Microbiol.">
        <title>Complete genome sequence of Corynebacterium casei LMG S-19264T (=DSM 44701T), isolated from a smear-ripened cheese.</title>
        <authorList>
            <consortium name="US DOE Joint Genome Institute (JGI-PGF)"/>
            <person name="Walter F."/>
            <person name="Albersmeier A."/>
            <person name="Kalinowski J."/>
            <person name="Ruckert C."/>
        </authorList>
    </citation>
    <scope>NUCLEOTIDE SEQUENCE</scope>
    <source>
        <strain evidence="4">KCTC 32255</strain>
    </source>
</reference>
<evidence type="ECO:0000313" key="4">
    <source>
        <dbReference type="EMBL" id="GGZ03529.1"/>
    </source>
</evidence>
<name>A0A918PEH1_9SPHN</name>
<dbReference type="InterPro" id="IPR016181">
    <property type="entry name" value="Acyl_CoA_acyltransferase"/>
</dbReference>
<dbReference type="Gene3D" id="3.40.630.30">
    <property type="match status" value="1"/>
</dbReference>
<dbReference type="InterPro" id="IPR000182">
    <property type="entry name" value="GNAT_dom"/>
</dbReference>
<dbReference type="InterPro" id="IPR050832">
    <property type="entry name" value="Bact_Acetyltransf"/>
</dbReference>
<keyword evidence="1" id="KW-0808">Transferase</keyword>
<comment type="caution">
    <text evidence="4">The sequence shown here is derived from an EMBL/GenBank/DDBJ whole genome shotgun (WGS) entry which is preliminary data.</text>
</comment>
<proteinExistence type="predicted"/>
<organism evidence="4 5">
    <name type="scientific">Novosphingobium colocasiae</name>
    <dbReference type="NCBI Taxonomy" id="1256513"/>
    <lineage>
        <taxon>Bacteria</taxon>
        <taxon>Pseudomonadati</taxon>
        <taxon>Pseudomonadota</taxon>
        <taxon>Alphaproteobacteria</taxon>
        <taxon>Sphingomonadales</taxon>
        <taxon>Sphingomonadaceae</taxon>
        <taxon>Novosphingobium</taxon>
    </lineage>
</organism>
<dbReference type="AlphaFoldDB" id="A0A918PEH1"/>
<dbReference type="PANTHER" id="PTHR43877:SF1">
    <property type="entry name" value="ACETYLTRANSFERASE"/>
    <property type="match status" value="1"/>
</dbReference>
<protein>
    <submittedName>
        <fullName evidence="4">N-acetyltransferase</fullName>
    </submittedName>
</protein>
<dbReference type="PROSITE" id="PS51186">
    <property type="entry name" value="GNAT"/>
    <property type="match status" value="1"/>
</dbReference>
<dbReference type="PANTHER" id="PTHR43877">
    <property type="entry name" value="AMINOALKYLPHOSPHONATE N-ACETYLTRANSFERASE-RELATED-RELATED"/>
    <property type="match status" value="1"/>
</dbReference>
<dbReference type="RefSeq" id="WP_229813948.1">
    <property type="nucleotide sequence ID" value="NZ_BMZA01000005.1"/>
</dbReference>
<feature type="domain" description="N-acetyltransferase" evidence="3">
    <location>
        <begin position="3"/>
        <end position="169"/>
    </location>
</feature>
<accession>A0A918PEH1</accession>
<dbReference type="GO" id="GO:0016747">
    <property type="term" value="F:acyltransferase activity, transferring groups other than amino-acyl groups"/>
    <property type="evidence" value="ECO:0007669"/>
    <property type="project" value="InterPro"/>
</dbReference>